<dbReference type="EMBL" id="UINC01004713">
    <property type="protein sequence ID" value="SVA16322.1"/>
    <property type="molecule type" value="Genomic_DNA"/>
</dbReference>
<name>A0A381TJP1_9ZZZZ</name>
<dbReference type="SUPFAM" id="SSF51735">
    <property type="entry name" value="NAD(P)-binding Rossmann-fold domains"/>
    <property type="match status" value="1"/>
</dbReference>
<reference evidence="2" key="1">
    <citation type="submission" date="2018-05" db="EMBL/GenBank/DDBJ databases">
        <authorList>
            <person name="Lanie J.A."/>
            <person name="Ng W.-L."/>
            <person name="Kazmierczak K.M."/>
            <person name="Andrzejewski T.M."/>
            <person name="Davidsen T.M."/>
            <person name="Wayne K.J."/>
            <person name="Tettelin H."/>
            <person name="Glass J.I."/>
            <person name="Rusch D."/>
            <person name="Podicherti R."/>
            <person name="Tsui H.-C.T."/>
            <person name="Winkler M.E."/>
        </authorList>
    </citation>
    <scope>NUCLEOTIDE SEQUENCE</scope>
</reference>
<dbReference type="InterPro" id="IPR036291">
    <property type="entry name" value="NAD(P)-bd_dom_sf"/>
</dbReference>
<evidence type="ECO:0000313" key="2">
    <source>
        <dbReference type="EMBL" id="SVA16322.1"/>
    </source>
</evidence>
<dbReference type="GO" id="GO:0009247">
    <property type="term" value="P:glycolipid biosynthetic process"/>
    <property type="evidence" value="ECO:0007669"/>
    <property type="project" value="TreeGrafter"/>
</dbReference>
<dbReference type="Pfam" id="PF03435">
    <property type="entry name" value="Sacchrp_dh_NADP"/>
    <property type="match status" value="1"/>
</dbReference>
<dbReference type="PANTHER" id="PTHR12286">
    <property type="entry name" value="SACCHAROPINE DEHYDROGENASE-LIKE OXIDOREDUCTASE"/>
    <property type="match status" value="1"/>
</dbReference>
<organism evidence="2">
    <name type="scientific">marine metagenome</name>
    <dbReference type="NCBI Taxonomy" id="408172"/>
    <lineage>
        <taxon>unclassified sequences</taxon>
        <taxon>metagenomes</taxon>
        <taxon>ecological metagenomes</taxon>
    </lineage>
</organism>
<dbReference type="PANTHER" id="PTHR12286:SF5">
    <property type="entry name" value="SACCHAROPINE DEHYDROGENASE-LIKE OXIDOREDUCTASE"/>
    <property type="match status" value="1"/>
</dbReference>
<dbReference type="InterPro" id="IPR005097">
    <property type="entry name" value="Sacchrp_dh_NADP-bd"/>
</dbReference>
<sequence>MKEIKYDLVLIGATGFTGKLVAEYLTKEYGTNNEKFVWAIAGRNNNKLHNLKKRLSEIDSEAKNLPILIADSYDRKSLDNITSVSRVIISTVGPYLTYGKLLVESCAGNGTDYCDLTGEVPFIRESIDLFESLAKSNNCRIVHSCGFDSIPSDIGVLKLQKEAIQKFGRACDEIRLYARSMKGGFSGGTIESMINISSYINSRPDLSGLLGDPYALNPDGQLSGGPDGSSLRSVKWDKTMKFWICPFIMSGINTRVVRRSNALMGFLYGDSFKYSEVYSFNRGFFGFINSLSMVIGLACLKLAISFRPSLWFLRTFFLPAPGDGPTKENRESGHFKVVLVGSVDDNKISCIVTGDQDPGYAATARMLSESALSMLLNRNSIPDIAGVLTPASGIGDIIVSRLRDKGVTFKIE</sequence>
<gene>
    <name evidence="2" type="ORF">METZ01_LOCUS69176</name>
</gene>
<dbReference type="AlphaFoldDB" id="A0A381TJP1"/>
<evidence type="ECO:0000259" key="1">
    <source>
        <dbReference type="Pfam" id="PF03435"/>
    </source>
</evidence>
<protein>
    <recommendedName>
        <fullName evidence="1">Saccharopine dehydrogenase NADP binding domain-containing protein</fullName>
    </recommendedName>
</protein>
<accession>A0A381TJP1</accession>
<proteinExistence type="predicted"/>
<feature type="domain" description="Saccharopine dehydrogenase NADP binding" evidence="1">
    <location>
        <begin position="9"/>
        <end position="117"/>
    </location>
</feature>
<dbReference type="GO" id="GO:0005886">
    <property type="term" value="C:plasma membrane"/>
    <property type="evidence" value="ECO:0007669"/>
    <property type="project" value="TreeGrafter"/>
</dbReference>
<dbReference type="Gene3D" id="3.40.50.720">
    <property type="entry name" value="NAD(P)-binding Rossmann-like Domain"/>
    <property type="match status" value="1"/>
</dbReference>
<dbReference type="InterPro" id="IPR051276">
    <property type="entry name" value="Saccharopine_DH-like_oxidrdct"/>
</dbReference>